<organism evidence="3 4">
    <name type="scientific">Prymnesium parvum</name>
    <name type="common">Toxic golden alga</name>
    <dbReference type="NCBI Taxonomy" id="97485"/>
    <lineage>
        <taxon>Eukaryota</taxon>
        <taxon>Haptista</taxon>
        <taxon>Haptophyta</taxon>
        <taxon>Prymnesiophyceae</taxon>
        <taxon>Prymnesiales</taxon>
        <taxon>Prymnesiaceae</taxon>
        <taxon>Prymnesium</taxon>
    </lineage>
</organism>
<dbReference type="PANTHER" id="PTHR48050">
    <property type="entry name" value="STEROL 3-BETA-GLUCOSYLTRANSFERASE"/>
    <property type="match status" value="1"/>
</dbReference>
<evidence type="ECO:0000313" key="3">
    <source>
        <dbReference type="EMBL" id="KAL1525784.1"/>
    </source>
</evidence>
<evidence type="ECO:0000259" key="2">
    <source>
        <dbReference type="Pfam" id="PF06722"/>
    </source>
</evidence>
<dbReference type="InterPro" id="IPR050426">
    <property type="entry name" value="Glycosyltransferase_28"/>
</dbReference>
<dbReference type="EMBL" id="JBGBPQ010000004">
    <property type="protein sequence ID" value="KAL1525784.1"/>
    <property type="molecule type" value="Genomic_DNA"/>
</dbReference>
<sequence length="506" mass="53730">MSSARRVMIFMFGSRGDVQPLLALGLRLQREGYAVLCSANVNHVGFAQSLGVQCVGTHFDFEAFAKAELLAAMASGKGSDLSEAILKKMLATAEQAFAAMLAAARDFRPECLVTNAIDLYFAHALGTALELPVCLASLSAQGMIALSDQVTTELNEPCGHKAAALLILKIFSHILHQLEPKVRAVLGDALPRTTPLFAADFATFCHEHMRPIAPHLVSASPLLSPKPSDLPAQHARQTTFTGYWVIPAAEQQRRVQQADASWGDGADSLARLSAFLAAADGVPTVYIGWGSMIPAPPHALCALAVGALQLAGLRAVILGGWAELRAELLPPPLAAYAASHVHFARAAPHEWLFPRCAALVHHGGAGTAAASLRAGVPAVVTPCLFDQFEHARLLARAGAGIATRPLQKLTPPELAAALRRAVGDGAMRAAAAALGERLRAEDGVGCAAAAVGRFFREELDSGEWRGNWREVQRWRRELPHGGAGFVVRALCATAEEFRDPPAPKTR</sequence>
<evidence type="ECO:0000256" key="1">
    <source>
        <dbReference type="ARBA" id="ARBA00022679"/>
    </source>
</evidence>
<dbReference type="AlphaFoldDB" id="A0AB34JVQ3"/>
<feature type="domain" description="Erythromycin biosynthesis protein CIII-like C-terminal" evidence="2">
    <location>
        <begin position="342"/>
        <end position="437"/>
    </location>
</feature>
<reference evidence="3 4" key="1">
    <citation type="journal article" date="2024" name="Science">
        <title>Giant polyketide synthase enzymes in the biosynthesis of giant marine polyether toxins.</title>
        <authorList>
            <person name="Fallon T.R."/>
            <person name="Shende V.V."/>
            <person name="Wierzbicki I.H."/>
            <person name="Pendleton A.L."/>
            <person name="Watervoot N.F."/>
            <person name="Auber R.P."/>
            <person name="Gonzalez D.J."/>
            <person name="Wisecaver J.H."/>
            <person name="Moore B.S."/>
        </authorList>
    </citation>
    <scope>NUCLEOTIDE SEQUENCE [LARGE SCALE GENOMIC DNA]</scope>
    <source>
        <strain evidence="3 4">12B1</strain>
    </source>
</reference>
<dbReference type="InterPro" id="IPR010610">
    <property type="entry name" value="EryCIII-like_C"/>
</dbReference>
<keyword evidence="4" id="KW-1185">Reference proteome</keyword>
<dbReference type="Pfam" id="PF06722">
    <property type="entry name" value="EryCIII-like_C"/>
    <property type="match status" value="1"/>
</dbReference>
<proteinExistence type="predicted"/>
<dbReference type="FunFam" id="3.40.50.2000:FF:000009">
    <property type="entry name" value="Sterol 3-beta-glucosyltransferase UGT80A2"/>
    <property type="match status" value="1"/>
</dbReference>
<dbReference type="Proteomes" id="UP001515480">
    <property type="component" value="Unassembled WGS sequence"/>
</dbReference>
<protein>
    <recommendedName>
        <fullName evidence="2">Erythromycin biosynthesis protein CIII-like C-terminal domain-containing protein</fullName>
    </recommendedName>
</protein>
<dbReference type="SUPFAM" id="SSF53756">
    <property type="entry name" value="UDP-Glycosyltransferase/glycogen phosphorylase"/>
    <property type="match status" value="1"/>
</dbReference>
<keyword evidence="1" id="KW-0808">Transferase</keyword>
<dbReference type="InterPro" id="IPR002213">
    <property type="entry name" value="UDP_glucos_trans"/>
</dbReference>
<dbReference type="PANTHER" id="PTHR48050:SF13">
    <property type="entry name" value="STEROL 3-BETA-GLUCOSYLTRANSFERASE UGT80A2"/>
    <property type="match status" value="1"/>
</dbReference>
<dbReference type="Gene3D" id="3.40.50.2000">
    <property type="entry name" value="Glycogen Phosphorylase B"/>
    <property type="match status" value="2"/>
</dbReference>
<dbReference type="CDD" id="cd03784">
    <property type="entry name" value="GT1_Gtf-like"/>
    <property type="match status" value="1"/>
</dbReference>
<dbReference type="GO" id="GO:0016906">
    <property type="term" value="F:sterol 3-beta-glucosyltransferase activity"/>
    <property type="evidence" value="ECO:0007669"/>
    <property type="project" value="UniProtKB-ARBA"/>
</dbReference>
<name>A0AB34JVQ3_PRYPA</name>
<comment type="caution">
    <text evidence="3">The sequence shown here is derived from an EMBL/GenBank/DDBJ whole genome shotgun (WGS) entry which is preliminary data.</text>
</comment>
<evidence type="ECO:0000313" key="4">
    <source>
        <dbReference type="Proteomes" id="UP001515480"/>
    </source>
</evidence>
<gene>
    <name evidence="3" type="ORF">AB1Y20_020626</name>
</gene>
<accession>A0AB34JVQ3</accession>